<dbReference type="AlphaFoldDB" id="A0A1M6J8Q9"/>
<keyword evidence="1" id="KW-0812">Transmembrane</keyword>
<keyword evidence="3" id="KW-1185">Reference proteome</keyword>
<accession>A0A1M6J8Q9</accession>
<feature type="transmembrane region" description="Helical" evidence="1">
    <location>
        <begin position="53"/>
        <end position="71"/>
    </location>
</feature>
<dbReference type="EMBL" id="FQZS01000055">
    <property type="protein sequence ID" value="SHJ43116.1"/>
    <property type="molecule type" value="Genomic_DNA"/>
</dbReference>
<dbReference type="Proteomes" id="UP000184442">
    <property type="component" value="Unassembled WGS sequence"/>
</dbReference>
<keyword evidence="1" id="KW-1133">Transmembrane helix</keyword>
<reference evidence="2 3" key="1">
    <citation type="submission" date="2016-11" db="EMBL/GenBank/DDBJ databases">
        <authorList>
            <person name="Jaros S."/>
            <person name="Januszkiewicz K."/>
            <person name="Wedrychowicz H."/>
        </authorList>
    </citation>
    <scope>NUCLEOTIDE SEQUENCE [LARGE SCALE GENOMIC DNA]</scope>
    <source>
        <strain evidence="2 3">DSM 19022</strain>
    </source>
</reference>
<dbReference type="STRING" id="1122184.SAMN02745176_03541"/>
<dbReference type="RefSeq" id="WP_073028187.1">
    <property type="nucleotide sequence ID" value="NZ_FQZS01000055.1"/>
</dbReference>
<name>A0A1M6J8Q9_9FIRM</name>
<dbReference type="Pfam" id="PF12666">
    <property type="entry name" value="PrgI"/>
    <property type="match status" value="1"/>
</dbReference>
<organism evidence="2 3">
    <name type="scientific">Lutispora thermophila DSM 19022</name>
    <dbReference type="NCBI Taxonomy" id="1122184"/>
    <lineage>
        <taxon>Bacteria</taxon>
        <taxon>Bacillati</taxon>
        <taxon>Bacillota</taxon>
        <taxon>Clostridia</taxon>
        <taxon>Lutisporales</taxon>
        <taxon>Lutisporaceae</taxon>
        <taxon>Lutispora</taxon>
    </lineage>
</organism>
<evidence type="ECO:0000256" key="1">
    <source>
        <dbReference type="SAM" id="Phobius"/>
    </source>
</evidence>
<protein>
    <submittedName>
        <fullName evidence="2">PrgI family protein</fullName>
    </submittedName>
</protein>
<evidence type="ECO:0000313" key="2">
    <source>
        <dbReference type="EMBL" id="SHJ43116.1"/>
    </source>
</evidence>
<sequence>MISVKINRDIQQYKSKVILNFSMREFLSIVIALAIAVPFHIFIGKHIPEDLTSWVEILVVAPVLLAGFFQYHGMPFERYILQIIKNEFLYPKVRKYVSTDEQYISREKVKKCSSKEKRKQKLLKRK</sequence>
<proteinExistence type="predicted"/>
<dbReference type="InterPro" id="IPR024414">
    <property type="entry name" value="Uncharacterised_PrgI"/>
</dbReference>
<feature type="transmembrane region" description="Helical" evidence="1">
    <location>
        <begin position="21"/>
        <end position="41"/>
    </location>
</feature>
<evidence type="ECO:0000313" key="3">
    <source>
        <dbReference type="Proteomes" id="UP000184442"/>
    </source>
</evidence>
<gene>
    <name evidence="2" type="ORF">SAMN02745176_03541</name>
</gene>
<keyword evidence="1" id="KW-0472">Membrane</keyword>